<sequence length="96" mass="11099">MPEILWATLEICSQNSANKRIRCSAPHHEAIPPRKQSSSTGPTPLKSKPRRSVEPPKNVRSTTLSRGLREEKLRERFKFKKPAMHYFENMKAKTEI</sequence>
<keyword evidence="2" id="KW-1185">Reference proteome</keyword>
<organism evidence="2 3">
    <name type="scientific">Romanomermis culicivorax</name>
    <name type="common">Nematode worm</name>
    <dbReference type="NCBI Taxonomy" id="13658"/>
    <lineage>
        <taxon>Eukaryota</taxon>
        <taxon>Metazoa</taxon>
        <taxon>Ecdysozoa</taxon>
        <taxon>Nematoda</taxon>
        <taxon>Enoplea</taxon>
        <taxon>Dorylaimia</taxon>
        <taxon>Mermithida</taxon>
        <taxon>Mermithoidea</taxon>
        <taxon>Mermithidae</taxon>
        <taxon>Romanomermis</taxon>
    </lineage>
</organism>
<name>A0A915I9M9_ROMCU</name>
<dbReference type="AlphaFoldDB" id="A0A915I9M9"/>
<reference evidence="3" key="1">
    <citation type="submission" date="2022-11" db="UniProtKB">
        <authorList>
            <consortium name="WormBaseParasite"/>
        </authorList>
    </citation>
    <scope>IDENTIFICATION</scope>
</reference>
<proteinExistence type="predicted"/>
<evidence type="ECO:0000313" key="2">
    <source>
        <dbReference type="Proteomes" id="UP000887565"/>
    </source>
</evidence>
<protein>
    <submittedName>
        <fullName evidence="3">TPX2 C-terminal domain-containing protein</fullName>
    </submittedName>
</protein>
<feature type="region of interest" description="Disordered" evidence="1">
    <location>
        <begin position="24"/>
        <end position="69"/>
    </location>
</feature>
<accession>A0A915I9M9</accession>
<evidence type="ECO:0000256" key="1">
    <source>
        <dbReference type="SAM" id="MobiDB-lite"/>
    </source>
</evidence>
<dbReference type="WBParaSite" id="nRc.2.0.1.t10884-RA">
    <property type="protein sequence ID" value="nRc.2.0.1.t10884-RA"/>
    <property type="gene ID" value="nRc.2.0.1.g10884"/>
</dbReference>
<evidence type="ECO:0000313" key="3">
    <source>
        <dbReference type="WBParaSite" id="nRc.2.0.1.t10884-RA"/>
    </source>
</evidence>
<dbReference type="Proteomes" id="UP000887565">
    <property type="component" value="Unplaced"/>
</dbReference>